<gene>
    <name evidence="1" type="ORF">BSOLF_0410</name>
</gene>
<dbReference type="Proteomes" id="UP000244338">
    <property type="component" value="Unassembled WGS sequence"/>
</dbReference>
<proteinExistence type="predicted"/>
<comment type="caution">
    <text evidence="1">The sequence shown here is derived from an EMBL/GenBank/DDBJ whole genome shotgun (WGS) entry which is preliminary data.</text>
</comment>
<dbReference type="AlphaFoldDB" id="A0A2R6Y5F2"/>
<protein>
    <submittedName>
        <fullName evidence="1">Uncharacterized protein</fullName>
    </submittedName>
</protein>
<dbReference type="EMBL" id="PEBX01000001">
    <property type="protein sequence ID" value="PTQ57899.1"/>
    <property type="molecule type" value="Genomic_DNA"/>
</dbReference>
<reference evidence="2" key="1">
    <citation type="journal article" date="2018" name="Sci. Rep.">
        <title>Lignite coal burning seam in the remote Altai Mountains harbors a hydrogen-driven thermophilic microbial community.</title>
        <authorList>
            <person name="Kadnikov V.V."/>
            <person name="Mardanov A.V."/>
            <person name="Ivasenko D.A."/>
            <person name="Antsiferov D.V."/>
            <person name="Beletsky A.V."/>
            <person name="Karnachuk O.V."/>
            <person name="Ravin N.V."/>
        </authorList>
    </citation>
    <scope>NUCLEOTIDE SEQUENCE [LARGE SCALE GENOMIC DNA]</scope>
</reference>
<name>A0A2R6Y5F2_9BACL</name>
<evidence type="ECO:0000313" key="2">
    <source>
        <dbReference type="Proteomes" id="UP000244338"/>
    </source>
</evidence>
<accession>A0A2R6Y5F2</accession>
<sequence length="50" mass="5557">MVNAHQPETIETVKHHSTFTSFGFRGSFPFLSKEATASIGDGRTNMMNKI</sequence>
<organism evidence="1 2">
    <name type="scientific">Candidatus Carbonibacillus altaicus</name>
    <dbReference type="NCBI Taxonomy" id="2163959"/>
    <lineage>
        <taxon>Bacteria</taxon>
        <taxon>Bacillati</taxon>
        <taxon>Bacillota</taxon>
        <taxon>Bacilli</taxon>
        <taxon>Bacillales</taxon>
        <taxon>Candidatus Carbonibacillus</taxon>
    </lineage>
</organism>
<evidence type="ECO:0000313" key="1">
    <source>
        <dbReference type="EMBL" id="PTQ57899.1"/>
    </source>
</evidence>